<name>A0A1T4KPJ0_9HYPH</name>
<dbReference type="PANTHER" id="PTHR42928:SF5">
    <property type="entry name" value="BLR1237 PROTEIN"/>
    <property type="match status" value="1"/>
</dbReference>
<accession>A0A1T4KPJ0</accession>
<dbReference type="PANTHER" id="PTHR42928">
    <property type="entry name" value="TRICARBOXYLATE-BINDING PROTEIN"/>
    <property type="match status" value="1"/>
</dbReference>
<dbReference type="InterPro" id="IPR042100">
    <property type="entry name" value="Bug_dom1"/>
</dbReference>
<dbReference type="Proteomes" id="UP000190092">
    <property type="component" value="Unassembled WGS sequence"/>
</dbReference>
<comment type="similarity">
    <text evidence="1">Belongs to the UPF0065 (bug) family.</text>
</comment>
<dbReference type="STRING" id="225324.SAMN02745126_01082"/>
<dbReference type="Pfam" id="PF03401">
    <property type="entry name" value="TctC"/>
    <property type="match status" value="1"/>
</dbReference>
<evidence type="ECO:0000256" key="1">
    <source>
        <dbReference type="ARBA" id="ARBA00006987"/>
    </source>
</evidence>
<dbReference type="Gene3D" id="3.40.190.10">
    <property type="entry name" value="Periplasmic binding protein-like II"/>
    <property type="match status" value="1"/>
</dbReference>
<keyword evidence="3" id="KW-1185">Reference proteome</keyword>
<dbReference type="SUPFAM" id="SSF53850">
    <property type="entry name" value="Periplasmic binding protein-like II"/>
    <property type="match status" value="1"/>
</dbReference>
<dbReference type="OrthoDB" id="8251536at2"/>
<dbReference type="RefSeq" id="WP_085932756.1">
    <property type="nucleotide sequence ID" value="NZ_FUWJ01000001.1"/>
</dbReference>
<sequence>MTVIGRRSVLAGTAAALFAVPRPGRAQGEWPKGPLKIVVPFPPGGSADPVARILQAKLIELTGWNVVVENKPGGTGVVGAAVVAKSPPDGQTWMLTFDSHILNPAFAAGLPYKDSELFNVMEVGRTPQVVVAHPDRPYRTLAEAIADARKHPGKVSMGVLGASQALVLMTLLKKENDVDLNLIPYKGGGPLNQDILGGVTDIAIGSLTSLSPHIRSGKVRAIGVTSEKRTPALPDTATLIEQGIKTYPSYSWWGIYVPSGTPGPIIDRMHAELTKAARSPDVTQKFVEQFNMETLTTSPEQFAAYQKSEQERWFKVIRDNNIQGD</sequence>
<dbReference type="Gene3D" id="3.40.190.150">
    <property type="entry name" value="Bordetella uptake gene, domain 1"/>
    <property type="match status" value="1"/>
</dbReference>
<evidence type="ECO:0000313" key="2">
    <source>
        <dbReference type="EMBL" id="SJZ44340.1"/>
    </source>
</evidence>
<dbReference type="PIRSF" id="PIRSF017082">
    <property type="entry name" value="YflP"/>
    <property type="match status" value="1"/>
</dbReference>
<gene>
    <name evidence="2" type="ORF">SAMN02745126_01082</name>
</gene>
<evidence type="ECO:0000313" key="3">
    <source>
        <dbReference type="Proteomes" id="UP000190092"/>
    </source>
</evidence>
<organism evidence="2 3">
    <name type="scientific">Enhydrobacter aerosaccus</name>
    <dbReference type="NCBI Taxonomy" id="225324"/>
    <lineage>
        <taxon>Bacteria</taxon>
        <taxon>Pseudomonadati</taxon>
        <taxon>Pseudomonadota</taxon>
        <taxon>Alphaproteobacteria</taxon>
        <taxon>Hyphomicrobiales</taxon>
        <taxon>Enhydrobacter</taxon>
    </lineage>
</organism>
<dbReference type="InterPro" id="IPR005064">
    <property type="entry name" value="BUG"/>
</dbReference>
<protein>
    <submittedName>
        <fullName evidence="2">Tripartite-type tricarboxylate transporter, receptor component TctC</fullName>
    </submittedName>
</protein>
<proteinExistence type="inferred from homology"/>
<dbReference type="AlphaFoldDB" id="A0A1T4KPJ0"/>
<keyword evidence="2" id="KW-0675">Receptor</keyword>
<reference evidence="3" key="1">
    <citation type="submission" date="2017-02" db="EMBL/GenBank/DDBJ databases">
        <authorList>
            <person name="Varghese N."/>
            <person name="Submissions S."/>
        </authorList>
    </citation>
    <scope>NUCLEOTIDE SEQUENCE [LARGE SCALE GENOMIC DNA]</scope>
    <source>
        <strain evidence="3">ATCC 27094</strain>
    </source>
</reference>
<dbReference type="EMBL" id="FUWJ01000001">
    <property type="protein sequence ID" value="SJZ44340.1"/>
    <property type="molecule type" value="Genomic_DNA"/>
</dbReference>